<feature type="transmembrane region" description="Helical" evidence="1">
    <location>
        <begin position="53"/>
        <end position="71"/>
    </location>
</feature>
<protein>
    <submittedName>
        <fullName evidence="3">Tripartite tricarboxylate transporter TctB family protein</fullName>
    </submittedName>
</protein>
<feature type="transmembrane region" description="Helical" evidence="1">
    <location>
        <begin position="107"/>
        <end position="129"/>
    </location>
</feature>
<keyword evidence="4" id="KW-1185">Reference proteome</keyword>
<name>A0AA46TGF0_9ACTN</name>
<dbReference type="Pfam" id="PF07331">
    <property type="entry name" value="TctB"/>
    <property type="match status" value="1"/>
</dbReference>
<reference evidence="3" key="1">
    <citation type="submission" date="2022-01" db="EMBL/GenBank/DDBJ databases">
        <title>Nocardioidaceae gen. sp. A5X3R13.</title>
        <authorList>
            <person name="Lopez Marin M.A."/>
            <person name="Uhlik O."/>
        </authorList>
    </citation>
    <scope>NUCLEOTIDE SEQUENCE</scope>
    <source>
        <strain evidence="3">A5X3R13</strain>
    </source>
</reference>
<proteinExistence type="predicted"/>
<gene>
    <name evidence="3" type="ORF">L0C25_19215</name>
</gene>
<feature type="domain" description="DUF1468" evidence="2">
    <location>
        <begin position="24"/>
        <end position="161"/>
    </location>
</feature>
<keyword evidence="1" id="KW-0812">Transmembrane</keyword>
<keyword evidence="1" id="KW-0472">Membrane</keyword>
<evidence type="ECO:0000313" key="4">
    <source>
        <dbReference type="Proteomes" id="UP001164390"/>
    </source>
</evidence>
<evidence type="ECO:0000256" key="1">
    <source>
        <dbReference type="SAM" id="Phobius"/>
    </source>
</evidence>
<dbReference type="InterPro" id="IPR009936">
    <property type="entry name" value="DUF1468"/>
</dbReference>
<dbReference type="Proteomes" id="UP001164390">
    <property type="component" value="Chromosome"/>
</dbReference>
<evidence type="ECO:0000259" key="2">
    <source>
        <dbReference type="Pfam" id="PF07331"/>
    </source>
</evidence>
<dbReference type="KEGG" id="sgrg:L0C25_19215"/>
<dbReference type="EMBL" id="CP094970">
    <property type="protein sequence ID" value="UYM04641.1"/>
    <property type="molecule type" value="Genomic_DNA"/>
</dbReference>
<feature type="transmembrane region" description="Helical" evidence="1">
    <location>
        <begin position="135"/>
        <end position="152"/>
    </location>
</feature>
<keyword evidence="1" id="KW-1133">Transmembrane helix</keyword>
<accession>A0AA46TGF0</accession>
<dbReference type="AlphaFoldDB" id="A0AA46TGF0"/>
<evidence type="ECO:0000313" key="3">
    <source>
        <dbReference type="EMBL" id="UYM04641.1"/>
    </source>
</evidence>
<dbReference type="RefSeq" id="WP_271633399.1">
    <property type="nucleotide sequence ID" value="NZ_CP094970.1"/>
</dbReference>
<feature type="transmembrane region" description="Helical" evidence="1">
    <location>
        <begin position="12"/>
        <end position="33"/>
    </location>
</feature>
<organism evidence="3 4">
    <name type="scientific">Solicola gregarius</name>
    <dbReference type="NCBI Taxonomy" id="2908642"/>
    <lineage>
        <taxon>Bacteria</taxon>
        <taxon>Bacillati</taxon>
        <taxon>Actinomycetota</taxon>
        <taxon>Actinomycetes</taxon>
        <taxon>Propionibacteriales</taxon>
        <taxon>Nocardioidaceae</taxon>
        <taxon>Solicola</taxon>
    </lineage>
</organism>
<sequence length="168" mass="18030">MTARAVDRTPRLPRWLTPQVAFLAVLLVLFLAYTEMAFGMEWRTPAGRIGAGVFPRIVGSLAIVTIAIALYREVRRPQPAGEPATEGQGSHPVATLAMVAAAAFVTYWFLLLGAVLTGAAFLVGALWILDPRHRVRAVVLGIALPVAMYLLFQTGLNAGLPDGILPMP</sequence>